<evidence type="ECO:0000313" key="3">
    <source>
        <dbReference type="Proteomes" id="UP000233782"/>
    </source>
</evidence>
<keyword evidence="3" id="KW-1185">Reference proteome</keyword>
<evidence type="ECO:0000313" key="2">
    <source>
        <dbReference type="EMBL" id="PKV67389.1"/>
    </source>
</evidence>
<gene>
    <name evidence="2" type="ORF">BD749_2533</name>
</gene>
<sequence length="71" mass="8197">MQIIHIPAKNRYGRYSHYNFKPGALVHRMPFKTKSDTQWVAAFVLLSIIYEKVLLLFVNQVHAALHEGCQG</sequence>
<reference evidence="2 3" key="1">
    <citation type="submission" date="2017-12" db="EMBL/GenBank/DDBJ databases">
        <title>Genomic Encyclopedia of Type Strains, Phase III (KMG-III): the genomes of soil and plant-associated and newly described type strains.</title>
        <authorList>
            <person name="Whitman W."/>
        </authorList>
    </citation>
    <scope>NUCLEOTIDE SEQUENCE [LARGE SCALE GENOMIC DNA]</scope>
    <source>
        <strain evidence="2 3">LP43</strain>
    </source>
</reference>
<accession>A0A2N3UDC1</accession>
<keyword evidence="1" id="KW-0472">Membrane</keyword>
<evidence type="ECO:0000256" key="1">
    <source>
        <dbReference type="SAM" id="Phobius"/>
    </source>
</evidence>
<proteinExistence type="predicted"/>
<dbReference type="Proteomes" id="UP000233782">
    <property type="component" value="Unassembled WGS sequence"/>
</dbReference>
<organism evidence="2 3">
    <name type="scientific">Pontibacter ramchanderi</name>
    <dbReference type="NCBI Taxonomy" id="1179743"/>
    <lineage>
        <taxon>Bacteria</taxon>
        <taxon>Pseudomonadati</taxon>
        <taxon>Bacteroidota</taxon>
        <taxon>Cytophagia</taxon>
        <taxon>Cytophagales</taxon>
        <taxon>Hymenobacteraceae</taxon>
        <taxon>Pontibacter</taxon>
    </lineage>
</organism>
<dbReference type="AlphaFoldDB" id="A0A2N3UDC1"/>
<keyword evidence="1" id="KW-0812">Transmembrane</keyword>
<protein>
    <submittedName>
        <fullName evidence="2">Uncharacterized protein</fullName>
    </submittedName>
</protein>
<dbReference type="EMBL" id="PJMU01000002">
    <property type="protein sequence ID" value="PKV67389.1"/>
    <property type="molecule type" value="Genomic_DNA"/>
</dbReference>
<feature type="transmembrane region" description="Helical" evidence="1">
    <location>
        <begin position="39"/>
        <end position="58"/>
    </location>
</feature>
<name>A0A2N3UDC1_9BACT</name>
<comment type="caution">
    <text evidence="2">The sequence shown here is derived from an EMBL/GenBank/DDBJ whole genome shotgun (WGS) entry which is preliminary data.</text>
</comment>
<keyword evidence="1" id="KW-1133">Transmembrane helix</keyword>